<keyword evidence="5" id="KW-0812">Transmembrane</keyword>
<keyword evidence="1" id="KW-0808">Transferase</keyword>
<dbReference type="Pfam" id="PF07730">
    <property type="entry name" value="HisKA_3"/>
    <property type="match status" value="1"/>
</dbReference>
<dbReference type="HOGENOM" id="CLU_000445_28_2_5"/>
<dbReference type="CDD" id="cd16917">
    <property type="entry name" value="HATPase_UhpB-NarQ-NarX-like"/>
    <property type="match status" value="1"/>
</dbReference>
<name>K9CLP1_SPHYA</name>
<keyword evidence="3" id="KW-0902">Two-component regulatory system</keyword>
<reference evidence="7 8" key="1">
    <citation type="submission" date="2012-09" db="EMBL/GenBank/DDBJ databases">
        <title>The Genome Sequence of Sphingobium yanoikuyae ATCC 51230.</title>
        <authorList>
            <consortium name="The Broad Institute Genome Sequencing Platform"/>
            <person name="Earl A."/>
            <person name="Ward D."/>
            <person name="Feldgarden M."/>
            <person name="Gevers D."/>
            <person name="Huys G."/>
            <person name="Walker B."/>
            <person name="Young S.K."/>
            <person name="Zeng Q."/>
            <person name="Gargeya S."/>
            <person name="Fitzgerald M."/>
            <person name="Haas B."/>
            <person name="Abouelleil A."/>
            <person name="Alvarado L."/>
            <person name="Arachchi H.M."/>
            <person name="Berlin A.M."/>
            <person name="Chapman S.B."/>
            <person name="Goldberg J."/>
            <person name="Griggs A."/>
            <person name="Gujja S."/>
            <person name="Hansen M."/>
            <person name="Howarth C."/>
            <person name="Imamovic A."/>
            <person name="Larimer J."/>
            <person name="McCowen C."/>
            <person name="Montmayeur A."/>
            <person name="Murphy C."/>
            <person name="Neiman D."/>
            <person name="Pearson M."/>
            <person name="Priest M."/>
            <person name="Roberts A."/>
            <person name="Saif S."/>
            <person name="Shea T."/>
            <person name="Sisk P."/>
            <person name="Sykes S."/>
            <person name="Wortman J."/>
            <person name="Nusbaum C."/>
            <person name="Birren B."/>
        </authorList>
    </citation>
    <scope>NUCLEOTIDE SEQUENCE [LARGE SCALE GENOMIC DNA]</scope>
    <source>
        <strain evidence="7 8">ATCC 51230</strain>
    </source>
</reference>
<gene>
    <name evidence="7" type="ORF">HMPREF9718_04547</name>
</gene>
<keyword evidence="8" id="KW-1185">Reference proteome</keyword>
<dbReference type="PROSITE" id="PS50109">
    <property type="entry name" value="HIS_KIN"/>
    <property type="match status" value="1"/>
</dbReference>
<dbReference type="Pfam" id="PF07495">
    <property type="entry name" value="Y_Y_Y"/>
    <property type="match status" value="1"/>
</dbReference>
<accession>K9CLP1</accession>
<dbReference type="InterPro" id="IPR036890">
    <property type="entry name" value="HATPase_C_sf"/>
</dbReference>
<dbReference type="GO" id="GO:0016020">
    <property type="term" value="C:membrane"/>
    <property type="evidence" value="ECO:0007669"/>
    <property type="project" value="InterPro"/>
</dbReference>
<evidence type="ECO:0000256" key="4">
    <source>
        <dbReference type="SAM" id="Coils"/>
    </source>
</evidence>
<dbReference type="GO" id="GO:0000155">
    <property type="term" value="F:phosphorelay sensor kinase activity"/>
    <property type="evidence" value="ECO:0007669"/>
    <property type="project" value="InterPro"/>
</dbReference>
<feature type="domain" description="Histidine kinase" evidence="6">
    <location>
        <begin position="905"/>
        <end position="999"/>
    </location>
</feature>
<dbReference type="InterPro" id="IPR003594">
    <property type="entry name" value="HATPase_dom"/>
</dbReference>
<dbReference type="InterPro" id="IPR013783">
    <property type="entry name" value="Ig-like_fold"/>
</dbReference>
<dbReference type="PATRIC" id="fig|883163.3.peg.4589"/>
<dbReference type="SUPFAM" id="SSF63829">
    <property type="entry name" value="Calcium-dependent phosphotriesterase"/>
    <property type="match status" value="1"/>
</dbReference>
<dbReference type="AlphaFoldDB" id="K9CLP1"/>
<dbReference type="Gene3D" id="3.30.565.10">
    <property type="entry name" value="Histidine kinase-like ATPase, C-terminal domain"/>
    <property type="match status" value="1"/>
</dbReference>
<keyword evidence="5" id="KW-1133">Transmembrane helix</keyword>
<dbReference type="SUPFAM" id="SSF50998">
    <property type="entry name" value="Quinoprotein alcohol dehydrogenase-like"/>
    <property type="match status" value="1"/>
</dbReference>
<evidence type="ECO:0000256" key="3">
    <source>
        <dbReference type="ARBA" id="ARBA00023012"/>
    </source>
</evidence>
<evidence type="ECO:0000256" key="1">
    <source>
        <dbReference type="ARBA" id="ARBA00022679"/>
    </source>
</evidence>
<dbReference type="PANTHER" id="PTHR24421:SF62">
    <property type="entry name" value="SENSORY TRANSDUCTION HISTIDINE KINASE"/>
    <property type="match status" value="1"/>
</dbReference>
<dbReference type="GO" id="GO:0046983">
    <property type="term" value="F:protein dimerization activity"/>
    <property type="evidence" value="ECO:0007669"/>
    <property type="project" value="InterPro"/>
</dbReference>
<dbReference type="Proteomes" id="UP000009887">
    <property type="component" value="Unassembled WGS sequence"/>
</dbReference>
<dbReference type="EMBL" id="AGZU01000016">
    <property type="protein sequence ID" value="EKU73184.1"/>
    <property type="molecule type" value="Genomic_DNA"/>
</dbReference>
<feature type="coiled-coil region" evidence="4">
    <location>
        <begin position="837"/>
        <end position="864"/>
    </location>
</feature>
<comment type="caution">
    <text evidence="7">The sequence shown here is derived from an EMBL/GenBank/DDBJ whole genome shotgun (WGS) entry which is preliminary data.</text>
</comment>
<dbReference type="InterPro" id="IPR011047">
    <property type="entry name" value="Quinoprotein_ADH-like_sf"/>
</dbReference>
<dbReference type="SMART" id="SM00387">
    <property type="entry name" value="HATPase_c"/>
    <property type="match status" value="1"/>
</dbReference>
<dbReference type="Gene3D" id="1.20.5.1930">
    <property type="match status" value="1"/>
</dbReference>
<protein>
    <recommendedName>
        <fullName evidence="6">Histidine kinase domain-containing protein</fullName>
    </recommendedName>
</protein>
<feature type="transmembrane region" description="Helical" evidence="5">
    <location>
        <begin position="762"/>
        <end position="779"/>
    </location>
</feature>
<dbReference type="Gene3D" id="2.60.40.10">
    <property type="entry name" value="Immunoglobulins"/>
    <property type="match status" value="1"/>
</dbReference>
<dbReference type="PANTHER" id="PTHR24421">
    <property type="entry name" value="NITRATE/NITRITE SENSOR PROTEIN NARX-RELATED"/>
    <property type="match status" value="1"/>
</dbReference>
<dbReference type="InterPro" id="IPR011712">
    <property type="entry name" value="Sig_transdc_His_kin_sub3_dim/P"/>
</dbReference>
<evidence type="ECO:0000256" key="5">
    <source>
        <dbReference type="SAM" id="Phobius"/>
    </source>
</evidence>
<dbReference type="RefSeq" id="WP_004212551.1">
    <property type="nucleotide sequence ID" value="NZ_JH992904.1"/>
</dbReference>
<dbReference type="InterPro" id="IPR011123">
    <property type="entry name" value="Y_Y_Y"/>
</dbReference>
<proteinExistence type="predicted"/>
<keyword evidence="4" id="KW-0175">Coiled coil</keyword>
<evidence type="ECO:0000313" key="8">
    <source>
        <dbReference type="Proteomes" id="UP000009887"/>
    </source>
</evidence>
<evidence type="ECO:0000313" key="7">
    <source>
        <dbReference type="EMBL" id="EKU73184.1"/>
    </source>
</evidence>
<dbReference type="InterPro" id="IPR015943">
    <property type="entry name" value="WD40/YVTN_repeat-like_dom_sf"/>
</dbReference>
<keyword evidence="2" id="KW-0418">Kinase</keyword>
<dbReference type="InterPro" id="IPR050482">
    <property type="entry name" value="Sensor_HK_TwoCompSys"/>
</dbReference>
<sequence>MGGLYRIGPQRYGCRFLPPQGPHVATEQKIMKRRAIITAIAAMLLAQPGRALDPSQSISQLRHSRWTLKDGAPGNVRALAQGKDGYLWLGSSTGLYRFDGIRFERILADRDDPRRSLQVTALLAARNGDIWVGHDFGGIARYRDGHLRDANPWPAQGGVAGIVEARDGSIWVAAEARGKMLLSRYQHGRWRRYGAQQGVTDGMMGPMLAASDSSLYLALPPHLLRLAPGAARFAPLAMQVAPFAALDEDKAGRIWLADDSGIRPISGGQAAAPLDPVNTPYVTRHIHVDRQGTAWITGQNGGLARLPAGGDKVEVAAGHMPLSLAALEDREGNIWVGTETGVERYTAASLVGAGEEALVTGFVAPPRSAHIFYAGIGGVYRVGPGQRQPRLIFPRADIGVLCGDDRQLLAISLEGAFLLDLDDRGDVRRTTSVEGPLSVSCARDDRGQFWTGMDRLYRLDGKRLVPASGAAGQPGGTITLLRADGHGGLIAGRSRRGLLHIRDGEETALLPAGTSPIGSILTLRADGDQWLIGGMKGLARLEGGRLQSLGERTHPYLAGITGIARTADGWTWINGATGIVRMRSDALDKGLAQPDRPIPYQRVGQEADYRARSNLFEANDIALDRDGQLWFATDQGLAWSDPARLARNGVPPPVAIRSLRVDGRAYPLAAGSIVLPAHSGRVQIDYSALSLTNAAQNRFRYQLEGSGTGWFDAGTERQALYTNLAPGQYRFLVIAANNDGVWNRQGAALAFEIAPAFYQTRWFRILCISLILLAGWLLYRRRLHVVTERARSRVEAQLTERERIARELHDTLLQGFQGLMLRFQAVVELLPRGERARAELEGALDRAEDVLVDSRERVHSLRQELQPVAMAVRLRALLDEMVGDRLDWRVDEAGTARLVCAPVADEMMRIAREAISNSLRHAAAQTIIVELHHGTDRLSLAIIDNGIGLSEAVLAAGSREGHYGMVGMRERARRMDGAVEIISTARTGTTIRVTVPARVAYL</sequence>
<dbReference type="InterPro" id="IPR005467">
    <property type="entry name" value="His_kinase_dom"/>
</dbReference>
<evidence type="ECO:0000256" key="2">
    <source>
        <dbReference type="ARBA" id="ARBA00022777"/>
    </source>
</evidence>
<keyword evidence="5" id="KW-0472">Membrane</keyword>
<dbReference type="Pfam" id="PF02518">
    <property type="entry name" value="HATPase_c"/>
    <property type="match status" value="1"/>
</dbReference>
<dbReference type="Gene3D" id="2.130.10.10">
    <property type="entry name" value="YVTN repeat-like/Quinoprotein amine dehydrogenase"/>
    <property type="match status" value="3"/>
</dbReference>
<evidence type="ECO:0000259" key="6">
    <source>
        <dbReference type="PROSITE" id="PS50109"/>
    </source>
</evidence>
<dbReference type="SUPFAM" id="SSF55874">
    <property type="entry name" value="ATPase domain of HSP90 chaperone/DNA topoisomerase II/histidine kinase"/>
    <property type="match status" value="1"/>
</dbReference>
<organism evidence="7 8">
    <name type="scientific">Sphingobium yanoikuyae ATCC 51230</name>
    <dbReference type="NCBI Taxonomy" id="883163"/>
    <lineage>
        <taxon>Bacteria</taxon>
        <taxon>Pseudomonadati</taxon>
        <taxon>Pseudomonadota</taxon>
        <taxon>Alphaproteobacteria</taxon>
        <taxon>Sphingomonadales</taxon>
        <taxon>Sphingomonadaceae</taxon>
        <taxon>Sphingobium</taxon>
    </lineage>
</organism>